<dbReference type="STRING" id="1423753.FD28_GL000656"/>
<dbReference type="InterPro" id="IPR014782">
    <property type="entry name" value="Peptidase_M1_dom"/>
</dbReference>
<evidence type="ECO:0000313" key="18">
    <source>
        <dbReference type="Proteomes" id="UP000051580"/>
    </source>
</evidence>
<dbReference type="EMBL" id="AZFS01000060">
    <property type="protein sequence ID" value="KRL94107.1"/>
    <property type="molecule type" value="Genomic_DNA"/>
</dbReference>
<feature type="binding site" evidence="11">
    <location>
        <position position="325"/>
    </location>
    <ligand>
        <name>Zn(2+)</name>
        <dbReference type="ChEBI" id="CHEBI:29105"/>
        <note>catalytic</note>
    </ligand>
</feature>
<feature type="domain" description="ERAP1-like C-terminal" evidence="15">
    <location>
        <begin position="523"/>
        <end position="834"/>
    </location>
</feature>
<evidence type="ECO:0000256" key="12">
    <source>
        <dbReference type="PIRSR" id="PIRSR634016-4"/>
    </source>
</evidence>
<keyword evidence="18" id="KW-1185">Reference proteome</keyword>
<evidence type="ECO:0000256" key="10">
    <source>
        <dbReference type="PIRSR" id="PIRSR634016-1"/>
    </source>
</evidence>
<protein>
    <recommendedName>
        <fullName evidence="13">Aminopeptidase</fullName>
        <ecNumber evidence="13">3.4.11.-</ecNumber>
    </recommendedName>
</protein>
<keyword evidence="5 13" id="KW-0645">Protease</keyword>
<dbReference type="Gene3D" id="2.60.40.1910">
    <property type="match status" value="1"/>
</dbReference>
<evidence type="ECO:0000256" key="7">
    <source>
        <dbReference type="ARBA" id="ARBA00022801"/>
    </source>
</evidence>
<dbReference type="GO" id="GO:0005615">
    <property type="term" value="C:extracellular space"/>
    <property type="evidence" value="ECO:0007669"/>
    <property type="project" value="TreeGrafter"/>
</dbReference>
<dbReference type="SUPFAM" id="SSF55486">
    <property type="entry name" value="Metalloproteases ('zincins'), catalytic domain"/>
    <property type="match status" value="1"/>
</dbReference>
<dbReference type="GO" id="GO:0006508">
    <property type="term" value="P:proteolysis"/>
    <property type="evidence" value="ECO:0007669"/>
    <property type="project" value="UniProtKB-KW"/>
</dbReference>
<keyword evidence="8 11" id="KW-0862">Zinc</keyword>
<evidence type="ECO:0000256" key="5">
    <source>
        <dbReference type="ARBA" id="ARBA00022670"/>
    </source>
</evidence>
<dbReference type="InterPro" id="IPR045357">
    <property type="entry name" value="Aminopeptidase_N-like_N"/>
</dbReference>
<comment type="cofactor">
    <cofactor evidence="11 13">
        <name>Zn(2+)</name>
        <dbReference type="ChEBI" id="CHEBI:29105"/>
    </cofactor>
    <text evidence="11 13">Binds 1 zinc ion per subunit.</text>
</comment>
<dbReference type="Pfam" id="PF11838">
    <property type="entry name" value="ERAP1_C"/>
    <property type="match status" value="1"/>
</dbReference>
<dbReference type="Gene3D" id="1.25.50.20">
    <property type="match status" value="1"/>
</dbReference>
<dbReference type="Gene3D" id="2.60.40.1730">
    <property type="entry name" value="tricorn interacting facor f3 domain"/>
    <property type="match status" value="1"/>
</dbReference>
<feature type="domain" description="Peptidase M1 membrane alanine aminopeptidase" evidence="14">
    <location>
        <begin position="230"/>
        <end position="448"/>
    </location>
</feature>
<dbReference type="PATRIC" id="fig|1423753.3.peg.687"/>
<sequence length="857" mass="95188">MYNEDILIIQEAIMAKSTHFYELFQPKHYNVYLDINRATKQIAGTSTITGDAKATNIAIHQKYMTISAVKADGQAVPFTFDDQTEGIHIDLGKTGDTTLTIDFTAPLTDSMMGIYPSYYEINGEKKQIIGTQFETTAARQAFPCVDEPEAKATFDLAIKFDEHEGETIISNMPEVKTENGVHYFDTTVRMSSYLIAFAFGEMQSKLTTTKSGVQVGVFATKAHQAKELDFALDIAKRSIEFYEDFYQTPYPLPHSWQMALPDFSAGAMENWGLVTYREAYLLIDPDNTAFDLKLRVATVVAHELAHQWFGDLVTMKWWDDLWLNESFANMMEYVAIDAIEPTWGAWDAFQSGDVPMALQRDATDGVQSVHVQVEDPAEIDALFDSAIVYAKGARMLVMVRALIGDDALRAGLKAYFTAHKYGNAKGADLWSALGDASGLDVGAIMNSWLEQPGYPVVTAKVVDGKLTIAQQQFFVGEGQDAGRQWQIPLNSNYDAVPTLLKDQSLDLGDYQALRQASGEPFRLNVGNNSHFIVQYDDTLLQDILANVNTLDEISQLQLLQDLRLLAEGRRIFYAAVVPLLKQFADSKYTVVTSALYTVAGNLRKFVTPDSADEKQIKAYYDQLSAKQVARLGWTPRATDDIDDELSRPTVLSAALFAHNADAVAAAHEQFTTHQDNLAGLPAATRPLILANEVKNFGSAALFDTLLAAYRQSTDASYKADLSAALTSTTDAALIAKLIVAFEDADTVKPQDLRAWFRGVLANSKGEQAAWDWIRNDWQWLEDTVGGDMEFTTYITVISRVFRTADRLAEFKAFFEPKINTPGLTREITMDIKVIETRVNLIKDEQAAVNAAIAESVK</sequence>
<dbReference type="InterPro" id="IPR050344">
    <property type="entry name" value="Peptidase_M1_aminopeptidases"/>
</dbReference>
<organism evidence="17 18">
    <name type="scientific">Levilactobacillus hammesii DSM 16381</name>
    <dbReference type="NCBI Taxonomy" id="1423753"/>
    <lineage>
        <taxon>Bacteria</taxon>
        <taxon>Bacillati</taxon>
        <taxon>Bacillota</taxon>
        <taxon>Bacilli</taxon>
        <taxon>Lactobacillales</taxon>
        <taxon>Lactobacillaceae</taxon>
        <taxon>Levilactobacillus</taxon>
    </lineage>
</organism>
<evidence type="ECO:0000259" key="14">
    <source>
        <dbReference type="Pfam" id="PF01433"/>
    </source>
</evidence>
<accession>A0A0R1UVN6</accession>
<keyword evidence="7 13" id="KW-0378">Hydrolase</keyword>
<dbReference type="GO" id="GO:0070006">
    <property type="term" value="F:metalloaminopeptidase activity"/>
    <property type="evidence" value="ECO:0007669"/>
    <property type="project" value="TreeGrafter"/>
</dbReference>
<dbReference type="Proteomes" id="UP000051580">
    <property type="component" value="Unassembled WGS sequence"/>
</dbReference>
<dbReference type="InterPro" id="IPR001930">
    <property type="entry name" value="Peptidase_M1"/>
</dbReference>
<comment type="subunit">
    <text evidence="3">Monomer.</text>
</comment>
<keyword evidence="6 11" id="KW-0479">Metal-binding</keyword>
<feature type="domain" description="Aminopeptidase N-like N-terminal" evidence="16">
    <location>
        <begin position="25"/>
        <end position="194"/>
    </location>
</feature>
<dbReference type="GO" id="GO:0016020">
    <property type="term" value="C:membrane"/>
    <property type="evidence" value="ECO:0007669"/>
    <property type="project" value="TreeGrafter"/>
</dbReference>
<dbReference type="InterPro" id="IPR034016">
    <property type="entry name" value="M1_APN-typ"/>
</dbReference>
<gene>
    <name evidence="17" type="ORF">FD28_GL000656</name>
</gene>
<keyword evidence="4 13" id="KW-0031">Aminopeptidase</keyword>
<comment type="caution">
    <text evidence="17">The sequence shown here is derived from an EMBL/GenBank/DDBJ whole genome shotgun (WGS) entry which is preliminary data.</text>
</comment>
<comment type="similarity">
    <text evidence="2 13">Belongs to the peptidase M1 family.</text>
</comment>
<dbReference type="GO" id="GO:0016285">
    <property type="term" value="F:alanyl aminopeptidase activity"/>
    <property type="evidence" value="ECO:0007669"/>
    <property type="project" value="UniProtKB-EC"/>
</dbReference>
<evidence type="ECO:0000256" key="1">
    <source>
        <dbReference type="ARBA" id="ARBA00000098"/>
    </source>
</evidence>
<evidence type="ECO:0000259" key="15">
    <source>
        <dbReference type="Pfam" id="PF11838"/>
    </source>
</evidence>
<dbReference type="Gene3D" id="1.10.390.10">
    <property type="entry name" value="Neutral Protease Domain 2"/>
    <property type="match status" value="1"/>
</dbReference>
<dbReference type="PRINTS" id="PR00756">
    <property type="entry name" value="ALADIPTASE"/>
</dbReference>
<dbReference type="GO" id="GO:0043171">
    <property type="term" value="P:peptide catabolic process"/>
    <property type="evidence" value="ECO:0007669"/>
    <property type="project" value="TreeGrafter"/>
</dbReference>
<dbReference type="Pfam" id="PF17900">
    <property type="entry name" value="Peptidase_M1_N"/>
    <property type="match status" value="1"/>
</dbReference>
<dbReference type="AlphaFoldDB" id="A0A0R1UVN6"/>
<evidence type="ECO:0000256" key="3">
    <source>
        <dbReference type="ARBA" id="ARBA00011245"/>
    </source>
</evidence>
<dbReference type="InterPro" id="IPR024571">
    <property type="entry name" value="ERAP1-like_C_dom"/>
</dbReference>
<name>A0A0R1UVN6_9LACO</name>
<dbReference type="SUPFAM" id="SSF63737">
    <property type="entry name" value="Leukotriene A4 hydrolase N-terminal domain"/>
    <property type="match status" value="1"/>
</dbReference>
<evidence type="ECO:0000256" key="2">
    <source>
        <dbReference type="ARBA" id="ARBA00010136"/>
    </source>
</evidence>
<evidence type="ECO:0000256" key="9">
    <source>
        <dbReference type="ARBA" id="ARBA00023049"/>
    </source>
</evidence>
<feature type="binding site" evidence="11">
    <location>
        <position position="302"/>
    </location>
    <ligand>
        <name>Zn(2+)</name>
        <dbReference type="ChEBI" id="CHEBI:29105"/>
        <note>catalytic</note>
    </ligand>
</feature>
<evidence type="ECO:0000313" key="17">
    <source>
        <dbReference type="EMBL" id="KRL94107.1"/>
    </source>
</evidence>
<dbReference type="InterPro" id="IPR042097">
    <property type="entry name" value="Aminopeptidase_N-like_N_sf"/>
</dbReference>
<feature type="site" description="Transition state stabilizer" evidence="12">
    <location>
        <position position="389"/>
    </location>
</feature>
<dbReference type="PANTHER" id="PTHR11533:SF174">
    <property type="entry name" value="PUROMYCIN-SENSITIVE AMINOPEPTIDASE-RELATED"/>
    <property type="match status" value="1"/>
</dbReference>
<evidence type="ECO:0000256" key="4">
    <source>
        <dbReference type="ARBA" id="ARBA00022438"/>
    </source>
</evidence>
<dbReference type="CDD" id="cd09601">
    <property type="entry name" value="M1_APN-Q_like"/>
    <property type="match status" value="1"/>
</dbReference>
<dbReference type="EC" id="3.4.11.-" evidence="13"/>
<dbReference type="GO" id="GO:0008270">
    <property type="term" value="F:zinc ion binding"/>
    <property type="evidence" value="ECO:0007669"/>
    <property type="project" value="UniProtKB-UniRule"/>
</dbReference>
<keyword evidence="9 13" id="KW-0482">Metalloprotease</keyword>
<evidence type="ECO:0000256" key="8">
    <source>
        <dbReference type="ARBA" id="ARBA00022833"/>
    </source>
</evidence>
<dbReference type="Pfam" id="PF01433">
    <property type="entry name" value="Peptidase_M1"/>
    <property type="match status" value="1"/>
</dbReference>
<evidence type="ECO:0000256" key="11">
    <source>
        <dbReference type="PIRSR" id="PIRSR634016-3"/>
    </source>
</evidence>
<proteinExistence type="inferred from homology"/>
<dbReference type="FunFam" id="1.10.390.10:FF:000013">
    <property type="entry name" value="Aminopeptidase N"/>
    <property type="match status" value="1"/>
</dbReference>
<evidence type="ECO:0000259" key="16">
    <source>
        <dbReference type="Pfam" id="PF17900"/>
    </source>
</evidence>
<dbReference type="GO" id="GO:0042277">
    <property type="term" value="F:peptide binding"/>
    <property type="evidence" value="ECO:0007669"/>
    <property type="project" value="TreeGrafter"/>
</dbReference>
<comment type="catalytic activity">
    <reaction evidence="1">
        <text>Release of an N-terminal amino acid, Xaa-|-Yaa- from a peptide, amide or arylamide. Xaa is preferably Ala, but may be most amino acids including Pro (slow action). When a terminal hydrophobic residue is followed by a prolyl residue, the two may be released as an intact Xaa-Pro dipeptide.</text>
        <dbReference type="EC" id="3.4.11.2"/>
    </reaction>
</comment>
<evidence type="ECO:0000256" key="6">
    <source>
        <dbReference type="ARBA" id="ARBA00022723"/>
    </source>
</evidence>
<dbReference type="PANTHER" id="PTHR11533">
    <property type="entry name" value="PROTEASE M1 ZINC METALLOPROTEASE"/>
    <property type="match status" value="1"/>
</dbReference>
<feature type="active site" description="Proton acceptor" evidence="10">
    <location>
        <position position="303"/>
    </location>
</feature>
<feature type="binding site" evidence="11">
    <location>
        <position position="306"/>
    </location>
    <ligand>
        <name>Zn(2+)</name>
        <dbReference type="ChEBI" id="CHEBI:29105"/>
        <note>catalytic</note>
    </ligand>
</feature>
<dbReference type="InterPro" id="IPR027268">
    <property type="entry name" value="Peptidase_M4/M1_CTD_sf"/>
</dbReference>
<dbReference type="GO" id="GO:0005737">
    <property type="term" value="C:cytoplasm"/>
    <property type="evidence" value="ECO:0007669"/>
    <property type="project" value="TreeGrafter"/>
</dbReference>
<evidence type="ECO:0000256" key="13">
    <source>
        <dbReference type="RuleBase" id="RU364040"/>
    </source>
</evidence>
<reference evidence="17 18" key="1">
    <citation type="journal article" date="2015" name="Genome Announc.">
        <title>Expanding the biotechnology potential of lactobacilli through comparative genomics of 213 strains and associated genera.</title>
        <authorList>
            <person name="Sun Z."/>
            <person name="Harris H.M."/>
            <person name="McCann A."/>
            <person name="Guo C."/>
            <person name="Argimon S."/>
            <person name="Zhang W."/>
            <person name="Yang X."/>
            <person name="Jeffery I.B."/>
            <person name="Cooney J.C."/>
            <person name="Kagawa T.F."/>
            <person name="Liu W."/>
            <person name="Song Y."/>
            <person name="Salvetti E."/>
            <person name="Wrobel A."/>
            <person name="Rasinkangas P."/>
            <person name="Parkhill J."/>
            <person name="Rea M.C."/>
            <person name="O'Sullivan O."/>
            <person name="Ritari J."/>
            <person name="Douillard F.P."/>
            <person name="Paul Ross R."/>
            <person name="Yang R."/>
            <person name="Briner A.E."/>
            <person name="Felis G.E."/>
            <person name="de Vos W.M."/>
            <person name="Barrangou R."/>
            <person name="Klaenhammer T.R."/>
            <person name="Caufield P.W."/>
            <person name="Cui Y."/>
            <person name="Zhang H."/>
            <person name="O'Toole P.W."/>
        </authorList>
    </citation>
    <scope>NUCLEOTIDE SEQUENCE [LARGE SCALE GENOMIC DNA]</scope>
    <source>
        <strain evidence="17 18">DSM 16381</strain>
    </source>
</reference>